<keyword evidence="3 6" id="KW-0694">RNA-binding</keyword>
<dbReference type="NCBIfam" id="TIGR01951">
    <property type="entry name" value="nusB"/>
    <property type="match status" value="1"/>
</dbReference>
<proteinExistence type="inferred from homology"/>
<dbReference type="GO" id="GO:0003723">
    <property type="term" value="F:RNA binding"/>
    <property type="evidence" value="ECO:0007669"/>
    <property type="project" value="UniProtKB-UniRule"/>
</dbReference>
<protein>
    <recommendedName>
        <fullName evidence="6">Transcription antitermination protein NusB</fullName>
    </recommendedName>
    <alternativeName>
        <fullName evidence="6">Antitermination factor NusB</fullName>
    </alternativeName>
</protein>
<evidence type="ECO:0000256" key="5">
    <source>
        <dbReference type="ARBA" id="ARBA00023163"/>
    </source>
</evidence>
<evidence type="ECO:0000256" key="6">
    <source>
        <dbReference type="HAMAP-Rule" id="MF_00073"/>
    </source>
</evidence>
<reference evidence="8 9" key="1">
    <citation type="journal article" date="2015" name="Genome Announc.">
        <title>Draft Genome Sequence of the Terrestrial Cyanobacterium Scytonema millei VB511283, Isolated from Eastern India.</title>
        <authorList>
            <person name="Sen D."/>
            <person name="Chandrababunaidu M.M."/>
            <person name="Singh D."/>
            <person name="Sanghi N."/>
            <person name="Ghorai A."/>
            <person name="Mishra G.P."/>
            <person name="Madduluri M."/>
            <person name="Adhikary S.P."/>
            <person name="Tripathy S."/>
        </authorList>
    </citation>
    <scope>NUCLEOTIDE SEQUENCE [LARGE SCALE GENOMIC DNA]</scope>
    <source>
        <strain evidence="8 9">VB511283</strain>
    </source>
</reference>
<accession>A0A9X5E3V0</accession>
<name>A0A9X5E3V0_9CYAN</name>
<evidence type="ECO:0000256" key="2">
    <source>
        <dbReference type="ARBA" id="ARBA00022814"/>
    </source>
</evidence>
<dbReference type="InterPro" id="IPR011605">
    <property type="entry name" value="NusB_fam"/>
</dbReference>
<comment type="function">
    <text evidence="6">Involved in transcription antitermination. Required for transcription of ribosomal RNA (rRNA) genes. Binds specifically to the boxA antiterminator sequence of the ribosomal RNA (rrn) operons.</text>
</comment>
<gene>
    <name evidence="6 8" type="primary">nusB</name>
    <name evidence="8" type="ORF">QH73_0009205</name>
</gene>
<dbReference type="GO" id="GO:0006353">
    <property type="term" value="P:DNA-templated transcription termination"/>
    <property type="evidence" value="ECO:0007669"/>
    <property type="project" value="UniProtKB-UniRule"/>
</dbReference>
<evidence type="ECO:0000256" key="1">
    <source>
        <dbReference type="ARBA" id="ARBA00005952"/>
    </source>
</evidence>
<dbReference type="InterPro" id="IPR006027">
    <property type="entry name" value="NusB_RsmB_TIM44"/>
</dbReference>
<dbReference type="Pfam" id="PF01029">
    <property type="entry name" value="NusB"/>
    <property type="match status" value="1"/>
</dbReference>
<dbReference type="PANTHER" id="PTHR11078">
    <property type="entry name" value="N UTILIZATION SUBSTANCE PROTEIN B-RELATED"/>
    <property type="match status" value="1"/>
</dbReference>
<evidence type="ECO:0000256" key="3">
    <source>
        <dbReference type="ARBA" id="ARBA00022884"/>
    </source>
</evidence>
<dbReference type="SUPFAM" id="SSF48013">
    <property type="entry name" value="NusB-like"/>
    <property type="match status" value="1"/>
</dbReference>
<feature type="domain" description="NusB/RsmB/TIM44" evidence="7">
    <location>
        <begin position="108"/>
        <end position="206"/>
    </location>
</feature>
<dbReference type="EMBL" id="JTJC03000002">
    <property type="protein sequence ID" value="NHC34835.1"/>
    <property type="molecule type" value="Genomic_DNA"/>
</dbReference>
<dbReference type="PANTHER" id="PTHR11078:SF3">
    <property type="entry name" value="ANTITERMINATION NUSB DOMAIN-CONTAINING PROTEIN"/>
    <property type="match status" value="1"/>
</dbReference>
<dbReference type="HAMAP" id="MF_00073">
    <property type="entry name" value="NusB"/>
    <property type="match status" value="1"/>
</dbReference>
<comment type="caution">
    <text evidence="8">The sequence shown here is derived from an EMBL/GenBank/DDBJ whole genome shotgun (WGS) entry which is preliminary data.</text>
</comment>
<comment type="similarity">
    <text evidence="1 6">Belongs to the NusB family.</text>
</comment>
<dbReference type="Gene3D" id="1.10.940.10">
    <property type="entry name" value="NusB-like"/>
    <property type="match status" value="1"/>
</dbReference>
<sequence>MMKARSIARELALLSLSQLPNSSEKLEAQQLSNLLVAAVRTLTTEVEDALETASGEVQRANDRLLTSETRANDVQTARAMLQDGIQLTQSAINRLATAMQLPEMIQSATAAEPNFDVRRYALTLINTVNQNRAEIDEILEQALVDWQLNRLARIDRDILRIAVAEIEFLGFQDRVSVAIDEAVELAKRYSGDEGYKFINGVLRRVTDRLKQKAVGSRKSEVRSN</sequence>
<dbReference type="AlphaFoldDB" id="A0A9X5E3V0"/>
<dbReference type="GO" id="GO:0031564">
    <property type="term" value="P:transcription antitermination"/>
    <property type="evidence" value="ECO:0007669"/>
    <property type="project" value="UniProtKB-KW"/>
</dbReference>
<evidence type="ECO:0000313" key="9">
    <source>
        <dbReference type="Proteomes" id="UP000031532"/>
    </source>
</evidence>
<organism evidence="8 9">
    <name type="scientific">Scytonema millei VB511283</name>
    <dbReference type="NCBI Taxonomy" id="1245923"/>
    <lineage>
        <taxon>Bacteria</taxon>
        <taxon>Bacillati</taxon>
        <taxon>Cyanobacteriota</taxon>
        <taxon>Cyanophyceae</taxon>
        <taxon>Nostocales</taxon>
        <taxon>Scytonemataceae</taxon>
        <taxon>Scytonema</taxon>
    </lineage>
</organism>
<dbReference type="Proteomes" id="UP000031532">
    <property type="component" value="Unassembled WGS sequence"/>
</dbReference>
<keyword evidence="4 6" id="KW-0805">Transcription regulation</keyword>
<keyword evidence="9" id="KW-1185">Reference proteome</keyword>
<dbReference type="OrthoDB" id="3528057at2"/>
<dbReference type="GO" id="GO:0005829">
    <property type="term" value="C:cytosol"/>
    <property type="evidence" value="ECO:0007669"/>
    <property type="project" value="TreeGrafter"/>
</dbReference>
<evidence type="ECO:0000256" key="4">
    <source>
        <dbReference type="ARBA" id="ARBA00023015"/>
    </source>
</evidence>
<evidence type="ECO:0000259" key="7">
    <source>
        <dbReference type="Pfam" id="PF01029"/>
    </source>
</evidence>
<keyword evidence="5 6" id="KW-0804">Transcription</keyword>
<keyword evidence="2 6" id="KW-0889">Transcription antitermination</keyword>
<evidence type="ECO:0000313" key="8">
    <source>
        <dbReference type="EMBL" id="NHC34835.1"/>
    </source>
</evidence>
<dbReference type="InterPro" id="IPR035926">
    <property type="entry name" value="NusB-like_sf"/>
</dbReference>